<keyword evidence="2" id="KW-1185">Reference proteome</keyword>
<evidence type="ECO:0000313" key="2">
    <source>
        <dbReference type="Proteomes" id="UP000183832"/>
    </source>
</evidence>
<dbReference type="Proteomes" id="UP000183832">
    <property type="component" value="Unassembled WGS sequence"/>
</dbReference>
<name>A0A1J1HKE2_9DIPT</name>
<proteinExistence type="predicted"/>
<evidence type="ECO:0000313" key="1">
    <source>
        <dbReference type="EMBL" id="CRK88501.1"/>
    </source>
</evidence>
<reference evidence="1 2" key="1">
    <citation type="submission" date="2015-04" db="EMBL/GenBank/DDBJ databases">
        <authorList>
            <person name="Syromyatnikov M.Y."/>
            <person name="Popov V.N."/>
        </authorList>
    </citation>
    <scope>NUCLEOTIDE SEQUENCE [LARGE SCALE GENOMIC DNA]</scope>
</reference>
<accession>A0A1J1HKE2</accession>
<dbReference type="AlphaFoldDB" id="A0A1J1HKE2"/>
<dbReference type="EMBL" id="CVRI01000008">
    <property type="protein sequence ID" value="CRK88501.1"/>
    <property type="molecule type" value="Genomic_DNA"/>
</dbReference>
<organism evidence="1 2">
    <name type="scientific">Clunio marinus</name>
    <dbReference type="NCBI Taxonomy" id="568069"/>
    <lineage>
        <taxon>Eukaryota</taxon>
        <taxon>Metazoa</taxon>
        <taxon>Ecdysozoa</taxon>
        <taxon>Arthropoda</taxon>
        <taxon>Hexapoda</taxon>
        <taxon>Insecta</taxon>
        <taxon>Pterygota</taxon>
        <taxon>Neoptera</taxon>
        <taxon>Endopterygota</taxon>
        <taxon>Diptera</taxon>
        <taxon>Nematocera</taxon>
        <taxon>Chironomoidea</taxon>
        <taxon>Chironomidae</taxon>
        <taxon>Clunio</taxon>
    </lineage>
</organism>
<sequence length="74" mass="8600">MQNMLRLKQNFNKLSTSEFNNLSLKFEFLLTSLKVYLQIAVIEFIIINSKISSSYDIVAMTPHDQNTQETLEVD</sequence>
<protein>
    <submittedName>
        <fullName evidence="1">CLUMA_CG002333, isoform A</fullName>
    </submittedName>
</protein>
<gene>
    <name evidence="1" type="ORF">CLUMA_CG002333</name>
</gene>